<dbReference type="VEuPathDB" id="FungiDB:PGTG_02828"/>
<dbReference type="GeneID" id="10534442"/>
<accession>E3JWG2</accession>
<dbReference type="AlphaFoldDB" id="E3JWG2"/>
<gene>
    <name evidence="1" type="ORF">PGTG_02828</name>
</gene>
<evidence type="ECO:0000313" key="2">
    <source>
        <dbReference type="Proteomes" id="UP000008783"/>
    </source>
</evidence>
<proteinExistence type="predicted"/>
<dbReference type="EMBL" id="DS178265">
    <property type="protein sequence ID" value="EFP76387.1"/>
    <property type="molecule type" value="Genomic_DNA"/>
</dbReference>
<dbReference type="RefSeq" id="XP_003320806.1">
    <property type="nucleotide sequence ID" value="XM_003320758.1"/>
</dbReference>
<dbReference type="HOGENOM" id="CLU_608502_0_0_1"/>
<reference key="1">
    <citation type="submission" date="2007-01" db="EMBL/GenBank/DDBJ databases">
        <title>The Genome Sequence of Puccinia graminis f. sp. tritici Strain CRL 75-36-700-3.</title>
        <authorList>
            <consortium name="The Broad Institute Genome Sequencing Platform"/>
            <person name="Birren B."/>
            <person name="Lander E."/>
            <person name="Galagan J."/>
            <person name="Nusbaum C."/>
            <person name="Devon K."/>
            <person name="Cuomo C."/>
            <person name="Jaffe D."/>
            <person name="Butler J."/>
            <person name="Alvarez P."/>
            <person name="Gnerre S."/>
            <person name="Grabherr M."/>
            <person name="Mauceli E."/>
            <person name="Brockman W."/>
            <person name="Young S."/>
            <person name="LaButti K."/>
            <person name="Sykes S."/>
            <person name="DeCaprio D."/>
            <person name="Crawford M."/>
            <person name="Koehrsen M."/>
            <person name="Engels R."/>
            <person name="Montgomery P."/>
            <person name="Pearson M."/>
            <person name="Howarth C."/>
            <person name="Larson L."/>
            <person name="White J."/>
            <person name="Zeng Q."/>
            <person name="Kodira C."/>
            <person name="Yandava C."/>
            <person name="Alvarado L."/>
            <person name="O'Leary S."/>
            <person name="Szabo L."/>
            <person name="Dean R."/>
            <person name="Schein J."/>
        </authorList>
    </citation>
    <scope>NUCLEOTIDE SEQUENCE</scope>
    <source>
        <strain>CRL 75-36-700-3</strain>
    </source>
</reference>
<reference evidence="2" key="2">
    <citation type="journal article" date="2011" name="Proc. Natl. Acad. Sci. U.S.A.">
        <title>Obligate biotrophy features unraveled by the genomic analysis of rust fungi.</title>
        <authorList>
            <person name="Duplessis S."/>
            <person name="Cuomo C.A."/>
            <person name="Lin Y.-C."/>
            <person name="Aerts A."/>
            <person name="Tisserant E."/>
            <person name="Veneault-Fourrey C."/>
            <person name="Joly D.L."/>
            <person name="Hacquard S."/>
            <person name="Amselem J."/>
            <person name="Cantarel B.L."/>
            <person name="Chiu R."/>
            <person name="Coutinho P.M."/>
            <person name="Feau N."/>
            <person name="Field M."/>
            <person name="Frey P."/>
            <person name="Gelhaye E."/>
            <person name="Goldberg J."/>
            <person name="Grabherr M.G."/>
            <person name="Kodira C.D."/>
            <person name="Kohler A."/>
            <person name="Kuees U."/>
            <person name="Lindquist E.A."/>
            <person name="Lucas S.M."/>
            <person name="Mago R."/>
            <person name="Mauceli E."/>
            <person name="Morin E."/>
            <person name="Murat C."/>
            <person name="Pangilinan J.L."/>
            <person name="Park R."/>
            <person name="Pearson M."/>
            <person name="Quesneville H."/>
            <person name="Rouhier N."/>
            <person name="Sakthikumar S."/>
            <person name="Salamov A.A."/>
            <person name="Schmutz J."/>
            <person name="Selles B."/>
            <person name="Shapiro H."/>
            <person name="Tanguay P."/>
            <person name="Tuskan G.A."/>
            <person name="Henrissat B."/>
            <person name="Van de Peer Y."/>
            <person name="Rouze P."/>
            <person name="Ellis J.G."/>
            <person name="Dodds P.N."/>
            <person name="Schein J.E."/>
            <person name="Zhong S."/>
            <person name="Hamelin R.C."/>
            <person name="Grigoriev I.V."/>
            <person name="Szabo L.J."/>
            <person name="Martin F."/>
        </authorList>
    </citation>
    <scope>NUCLEOTIDE SEQUENCE [LARGE SCALE GENOMIC DNA]</scope>
    <source>
        <strain evidence="2">CRL 75-36-700-3 / race SCCL</strain>
    </source>
</reference>
<protein>
    <submittedName>
        <fullName evidence="1">Uncharacterized protein</fullName>
    </submittedName>
</protein>
<dbReference type="InParanoid" id="E3JWG2"/>
<name>E3JWG2_PUCGT</name>
<dbReference type="Proteomes" id="UP000008783">
    <property type="component" value="Unassembled WGS sequence"/>
</dbReference>
<sequence length="450" mass="50126">MHGKIFRKISNLTSLQSPTTQVHSPAHSQTIPDLALKSSHATCQTLPTIKLAPAFRTLAAFLPQGQGLFLHTRLILTHHQAPLGKMEPRPVLSSTLLTPITISLAPQVFKPETTEHNPPKAWIFQPPICFDLWKPSDPTKPMKLMRLQAPPNTRVQWEAGKQGGLAQYALHPTPVSPIFPPIDMKTGNLLLTPSSNSTTSIRPETLTYHLLQEKLDNHEEFARIGQPLFSIPEHKRWPAAVALILQQAQVNTSSQAATLGLAVQTNKEPPNFKTLVSTNIRIILLNPKLDVYGHRGTRSNQKAETPYSMMKVYSDVPPPARARLSYIQFMINLNCIQQEGRTKGKTPTFWHQIKDDLNAHINKGHLCQYAFGQLILRKDKRLWDGATALDEVDPEDCALPTKTEIKAEIAGLSADQSSQAKAAEFQYSDLTTADTKLVYATFPHSFSYIT</sequence>
<dbReference type="KEGG" id="pgr:PGTG_02828"/>
<dbReference type="OrthoDB" id="2500287at2759"/>
<evidence type="ECO:0000313" key="1">
    <source>
        <dbReference type="EMBL" id="EFP76387.1"/>
    </source>
</evidence>
<keyword evidence="2" id="KW-1185">Reference proteome</keyword>
<organism evidence="1 2">
    <name type="scientific">Puccinia graminis f. sp. tritici (strain CRL 75-36-700-3 / race SCCL)</name>
    <name type="common">Black stem rust fungus</name>
    <dbReference type="NCBI Taxonomy" id="418459"/>
    <lineage>
        <taxon>Eukaryota</taxon>
        <taxon>Fungi</taxon>
        <taxon>Dikarya</taxon>
        <taxon>Basidiomycota</taxon>
        <taxon>Pucciniomycotina</taxon>
        <taxon>Pucciniomycetes</taxon>
        <taxon>Pucciniales</taxon>
        <taxon>Pucciniaceae</taxon>
        <taxon>Puccinia</taxon>
    </lineage>
</organism>